<dbReference type="InterPro" id="IPR003593">
    <property type="entry name" value="AAA+_ATPase"/>
</dbReference>
<proteinExistence type="predicted"/>
<protein>
    <submittedName>
        <fullName evidence="2">Threonine--tRNA ligase 1</fullName>
        <ecNumber evidence="2">6.1.1.3</ecNumber>
    </submittedName>
</protein>
<evidence type="ECO:0000313" key="3">
    <source>
        <dbReference type="Proteomes" id="UP000180254"/>
    </source>
</evidence>
<dbReference type="GO" id="GO:0005524">
    <property type="term" value="F:ATP binding"/>
    <property type="evidence" value="ECO:0007669"/>
    <property type="project" value="InterPro"/>
</dbReference>
<keyword evidence="2" id="KW-0436">Ligase</keyword>
<organism evidence="2 3">
    <name type="scientific">Andreesenia angusta</name>
    <dbReference type="NCBI Taxonomy" id="39480"/>
    <lineage>
        <taxon>Bacteria</taxon>
        <taxon>Bacillati</taxon>
        <taxon>Bacillota</taxon>
        <taxon>Tissierellia</taxon>
        <taxon>Tissierellales</taxon>
        <taxon>Gottschalkiaceae</taxon>
        <taxon>Andreesenia</taxon>
    </lineage>
</organism>
<dbReference type="PANTHER" id="PTHR10285">
    <property type="entry name" value="URIDINE KINASE"/>
    <property type="match status" value="1"/>
</dbReference>
<evidence type="ECO:0000313" key="2">
    <source>
        <dbReference type="EMBL" id="OHW62323.1"/>
    </source>
</evidence>
<dbReference type="Pfam" id="PF00485">
    <property type="entry name" value="PRK"/>
    <property type="match status" value="1"/>
</dbReference>
<dbReference type="EMBL" id="MKIE01000004">
    <property type="protein sequence ID" value="OHW62323.1"/>
    <property type="molecule type" value="Genomic_DNA"/>
</dbReference>
<dbReference type="EC" id="6.1.1.3" evidence="2"/>
<dbReference type="CDD" id="cd02028">
    <property type="entry name" value="UMPK_like"/>
    <property type="match status" value="1"/>
</dbReference>
<gene>
    <name evidence="2" type="primary">thrS</name>
    <name evidence="2" type="ORF">EUAN_13930</name>
</gene>
<dbReference type="STRING" id="39480.EUAN_13930"/>
<dbReference type="SUPFAM" id="SSF52540">
    <property type="entry name" value="P-loop containing nucleoside triphosphate hydrolases"/>
    <property type="match status" value="1"/>
</dbReference>
<dbReference type="Proteomes" id="UP000180254">
    <property type="component" value="Unassembled WGS sequence"/>
</dbReference>
<dbReference type="PROSITE" id="PS51880">
    <property type="entry name" value="TGS"/>
    <property type="match status" value="1"/>
</dbReference>
<dbReference type="GO" id="GO:0004829">
    <property type="term" value="F:threonine-tRNA ligase activity"/>
    <property type="evidence" value="ECO:0007669"/>
    <property type="project" value="UniProtKB-EC"/>
</dbReference>
<dbReference type="Gene3D" id="3.30.980.10">
    <property type="entry name" value="Threonyl-trna Synthetase, Chain A, domain 2"/>
    <property type="match status" value="1"/>
</dbReference>
<comment type="caution">
    <text evidence="2">The sequence shown here is derived from an EMBL/GenBank/DDBJ whole genome shotgun (WGS) entry which is preliminary data.</text>
</comment>
<dbReference type="SMART" id="SM00382">
    <property type="entry name" value="AAA"/>
    <property type="match status" value="1"/>
</dbReference>
<dbReference type="RefSeq" id="WP_084655809.1">
    <property type="nucleotide sequence ID" value="NZ_MKIE01000004.1"/>
</dbReference>
<dbReference type="InterPro" id="IPR027417">
    <property type="entry name" value="P-loop_NTPase"/>
</dbReference>
<dbReference type="InterPro" id="IPR004095">
    <property type="entry name" value="TGS"/>
</dbReference>
<dbReference type="SUPFAM" id="SSF55186">
    <property type="entry name" value="ThrRS/AlaRS common domain"/>
    <property type="match status" value="1"/>
</dbReference>
<keyword evidence="3" id="KW-1185">Reference proteome</keyword>
<feature type="domain" description="TGS" evidence="1">
    <location>
        <begin position="3"/>
        <end position="65"/>
    </location>
</feature>
<dbReference type="AlphaFoldDB" id="A0A1S1V6S4"/>
<dbReference type="OrthoDB" id="9764644at2"/>
<dbReference type="InterPro" id="IPR006083">
    <property type="entry name" value="PRK/URK"/>
</dbReference>
<dbReference type="InterPro" id="IPR018163">
    <property type="entry name" value="Thr/Ala-tRNA-synth_IIc_edit"/>
</dbReference>
<name>A0A1S1V6S4_9FIRM</name>
<reference evidence="2 3" key="1">
    <citation type="submission" date="2016-09" db="EMBL/GenBank/DDBJ databases">
        <title>Genome sequence of Eubacterium angustum.</title>
        <authorList>
            <person name="Poehlein A."/>
            <person name="Daniel R."/>
        </authorList>
    </citation>
    <scope>NUCLEOTIDE SEQUENCE [LARGE SCALE GENOMIC DNA]</scope>
    <source>
        <strain evidence="2 3">DSM 1989</strain>
    </source>
</reference>
<dbReference type="GO" id="GO:0016301">
    <property type="term" value="F:kinase activity"/>
    <property type="evidence" value="ECO:0007669"/>
    <property type="project" value="InterPro"/>
</dbReference>
<sequence>MSDMIKVTLKGPKSIDAKDVEKGTTVLEVLGGGKKPGDPLVAVVNGEVTELKVKLEQDSTIVPLNIMNRIAYAAYARSLNYLFILAVKEALNCVEVVVDHAINNEIYGEFKCNREINEEDVEKIKSKMKEMIKEDSPIDKVKVTKAEAVKIFESYGMDDKLRLLKYAPEGMISLYKCRGVYDYFYGAMLPSLGYLDVFDLKYMPGGFLIMLPEKKEIDKVPEFKQLPKLRAVYKETKEWAKILDIFNVGSINDKIASGDIKDVILVGEGLHEKKISRIADYIYENKEKQKIVLIAGPSSSGKTTFSKRLSIQLKVLGLKPYNISADDYFVGRDQTPVDENGEFDFEAIEAVDVELLNKDLLEILDGREVELPRFNFLTGEREYRGDKYKMEDESIIIIEGIHSLNEKMTHSVPKENKYKIYVSALTQLNLDNHNSLYVSDVRTLRRIIRDNRSRGSDAENTLLTWPSVRAGEEKNIFPYQEEADTMFNSTIVYEVSVLKKYAEPLLQAIPVESPAYTEASRMLKLLRFFQVLDEKLIPDNSIIREFIGGSCFE</sequence>
<dbReference type="Gene3D" id="3.40.50.300">
    <property type="entry name" value="P-loop containing nucleotide triphosphate hydrolases"/>
    <property type="match status" value="1"/>
</dbReference>
<evidence type="ECO:0000259" key="1">
    <source>
        <dbReference type="PROSITE" id="PS51880"/>
    </source>
</evidence>
<accession>A0A1S1V6S4</accession>